<dbReference type="OrthoDB" id="242411at2157"/>
<feature type="region of interest" description="Disordered" evidence="1">
    <location>
        <begin position="53"/>
        <end position="103"/>
    </location>
</feature>
<dbReference type="PANTHER" id="PTHR35716">
    <property type="entry name" value="OS05G0574700 PROTEIN-RELATED"/>
    <property type="match status" value="1"/>
</dbReference>
<evidence type="ECO:0008006" key="5">
    <source>
        <dbReference type="Google" id="ProtNLM"/>
    </source>
</evidence>
<feature type="compositionally biased region" description="Basic and acidic residues" evidence="1">
    <location>
        <begin position="76"/>
        <end position="93"/>
    </location>
</feature>
<proteinExistence type="predicted"/>
<dbReference type="Proteomes" id="UP000199170">
    <property type="component" value="Unassembled WGS sequence"/>
</dbReference>
<dbReference type="EMBL" id="FNPB01000003">
    <property type="protein sequence ID" value="SDX87679.1"/>
    <property type="molecule type" value="Genomic_DNA"/>
</dbReference>
<feature type="compositionally biased region" description="Low complexity" evidence="1">
    <location>
        <begin position="187"/>
        <end position="210"/>
    </location>
</feature>
<evidence type="ECO:0000313" key="3">
    <source>
        <dbReference type="EMBL" id="SDX87679.1"/>
    </source>
</evidence>
<feature type="compositionally biased region" description="Polar residues" evidence="1">
    <location>
        <begin position="156"/>
        <end position="169"/>
    </location>
</feature>
<keyword evidence="2" id="KW-0472">Membrane</keyword>
<keyword evidence="4" id="KW-1185">Reference proteome</keyword>
<accession>A0A1H3FC04</accession>
<sequence>MTDVSPVPPEEFASALGRLDRDEFAAFVGALWGSEAGVAVDVNGPIVTVGEGTDRQTLLVDPPGSAADEVDTEPDAVVRSDDEPSEDSPERGSEVSVLTPTDLRTRLLYALPPEDAESLCEDFLGLSARSSAYPSVRSGPQEPSGKTAGESPGKTAEQTPSSAVPTSESAELRPTGPTANSVREGPSSPGATATGDTSTGSSVPDSPSSTADQRRSSALATPITPRRIAAVVLVFFVAVGGAVAVGGLSPGDPMSALSGAGDGASGAAAPSSGATATEVEPTTAAPGTSTGAGMEAEAVDGSNTTENDGIDRLKRVVIRGDTTSEDTPVSETVRNTRPAPSCNRSFLLVTQIQTNALRYNDNESDEGIQTIRRFASPTNRRAIDSFSEYREVIYGPTYAALLSWDTVRYEPERLSDDAARVGVVTRENGTVTGRYDFYLQRIDEGEYDGCWMTDAVLTQSPG</sequence>
<evidence type="ECO:0000256" key="2">
    <source>
        <dbReference type="SAM" id="Phobius"/>
    </source>
</evidence>
<feature type="transmembrane region" description="Helical" evidence="2">
    <location>
        <begin position="228"/>
        <end position="248"/>
    </location>
</feature>
<dbReference type="STRING" id="660517.SAMN04487946_103251"/>
<reference evidence="4" key="1">
    <citation type="submission" date="2016-10" db="EMBL/GenBank/DDBJ databases">
        <authorList>
            <person name="Varghese N."/>
            <person name="Submissions S."/>
        </authorList>
    </citation>
    <scope>NUCLEOTIDE SEQUENCE [LARGE SCALE GENOMIC DNA]</scope>
    <source>
        <strain evidence="4">CGMCC 1.10118</strain>
    </source>
</reference>
<dbReference type="AlphaFoldDB" id="A0A1H3FC04"/>
<dbReference type="RefSeq" id="WP_089766505.1">
    <property type="nucleotide sequence ID" value="NZ_FNPB01000003.1"/>
</dbReference>
<evidence type="ECO:0000256" key="1">
    <source>
        <dbReference type="SAM" id="MobiDB-lite"/>
    </source>
</evidence>
<organism evidence="3 4">
    <name type="scientific">Halobellus clavatus</name>
    <dbReference type="NCBI Taxonomy" id="660517"/>
    <lineage>
        <taxon>Archaea</taxon>
        <taxon>Methanobacteriati</taxon>
        <taxon>Methanobacteriota</taxon>
        <taxon>Stenosarchaea group</taxon>
        <taxon>Halobacteria</taxon>
        <taxon>Halobacteriales</taxon>
        <taxon>Haloferacaceae</taxon>
        <taxon>Halobellus</taxon>
    </lineage>
</organism>
<gene>
    <name evidence="3" type="ORF">SAMN04487946_103251</name>
</gene>
<name>A0A1H3FC04_9EURY</name>
<keyword evidence="2" id="KW-1133">Transmembrane helix</keyword>
<evidence type="ECO:0000313" key="4">
    <source>
        <dbReference type="Proteomes" id="UP000199170"/>
    </source>
</evidence>
<feature type="compositionally biased region" description="Polar residues" evidence="1">
    <location>
        <begin position="325"/>
        <end position="335"/>
    </location>
</feature>
<feature type="region of interest" description="Disordered" evidence="1">
    <location>
        <begin position="259"/>
        <end position="338"/>
    </location>
</feature>
<keyword evidence="2" id="KW-0812">Transmembrane</keyword>
<feature type="region of interest" description="Disordered" evidence="1">
    <location>
        <begin position="132"/>
        <end position="219"/>
    </location>
</feature>
<feature type="compositionally biased region" description="Low complexity" evidence="1">
    <location>
        <begin position="259"/>
        <end position="293"/>
    </location>
</feature>
<protein>
    <recommendedName>
        <fullName evidence="5">DUF4864 domain-containing protein</fullName>
    </recommendedName>
</protein>